<dbReference type="RefSeq" id="WP_189458606.1">
    <property type="nucleotide sequence ID" value="NZ_BMYO01000001.1"/>
</dbReference>
<protein>
    <submittedName>
        <fullName evidence="7">Flagellar hook-associated protein FlgL</fullName>
    </submittedName>
</protein>
<dbReference type="NCBIfam" id="TIGR02550">
    <property type="entry name" value="flagell_flgL"/>
    <property type="match status" value="1"/>
</dbReference>
<dbReference type="InterPro" id="IPR046358">
    <property type="entry name" value="Flagellin_C"/>
</dbReference>
<sequence length="436" mass="46257">MAIRVASSTVYDIGSRGMQSQQSLQARLQNQLSTGRRILTPSDDPIGASRVLSVNQAQSINTQYSVNSKAVDSALGLTESTLQQVTELVQNVQQLAVQAGNPGLSAADRQSINVELKSRYEELMGLANTTDGSGQYLFSGFRGSTKPFSESSFGNVQYLGDEGQRLVQISASRNLPISESGTTVFGSVKNGNGTFQTAAAAGNTGSGMVDIGTVTNPLKWSAAGNVQDYKVAFNVDAAGVTTYDIVDATSNKSMIDGFDYATGTRPAGMPRAYNAGSEIELKQLPTDPAGPAWDAGVSLGIKGVPANGDSFSVQPSQSQDMFSMLADFSNILGAPQFDENSKATYQNGLGRVIGNLSNALDSVLSTQSKIGARMNETESVRNTNEDLDLQYSQTLSGLQDLDYSKAISDFAFTQTLLDAARATYSKVQGMSLFKYL</sequence>
<organism evidence="7 8">
    <name type="scientific">Jeongeupia chitinilytica</name>
    <dbReference type="NCBI Taxonomy" id="1041641"/>
    <lineage>
        <taxon>Bacteria</taxon>
        <taxon>Pseudomonadati</taxon>
        <taxon>Pseudomonadota</taxon>
        <taxon>Betaproteobacteria</taxon>
        <taxon>Neisseriales</taxon>
        <taxon>Chitinibacteraceae</taxon>
        <taxon>Jeongeupia</taxon>
    </lineage>
</organism>
<dbReference type="InterPro" id="IPR001029">
    <property type="entry name" value="Flagellin_N"/>
</dbReference>
<keyword evidence="8" id="KW-1185">Reference proteome</keyword>
<evidence type="ECO:0000259" key="6">
    <source>
        <dbReference type="Pfam" id="PF00700"/>
    </source>
</evidence>
<dbReference type="PANTHER" id="PTHR42792:SF1">
    <property type="entry name" value="FLAGELLAR HOOK-ASSOCIATED PROTEIN 3"/>
    <property type="match status" value="1"/>
</dbReference>
<evidence type="ECO:0000256" key="3">
    <source>
        <dbReference type="ARBA" id="ARBA00005709"/>
    </source>
</evidence>
<dbReference type="EMBL" id="BMYO01000001">
    <property type="protein sequence ID" value="GHD57210.1"/>
    <property type="molecule type" value="Genomic_DNA"/>
</dbReference>
<gene>
    <name evidence="7" type="primary">flgL</name>
    <name evidence="7" type="ORF">GCM10007350_05550</name>
</gene>
<dbReference type="Proteomes" id="UP000604737">
    <property type="component" value="Unassembled WGS sequence"/>
</dbReference>
<comment type="caution">
    <text evidence="7">The sequence shown here is derived from an EMBL/GenBank/DDBJ whole genome shotgun (WGS) entry which is preliminary data.</text>
</comment>
<dbReference type="Gene3D" id="1.20.1330.10">
    <property type="entry name" value="f41 fragment of flagellin, N-terminal domain"/>
    <property type="match status" value="2"/>
</dbReference>
<dbReference type="PANTHER" id="PTHR42792">
    <property type="entry name" value="FLAGELLIN"/>
    <property type="match status" value="1"/>
</dbReference>
<keyword evidence="7" id="KW-0282">Flagellum</keyword>
<keyword evidence="4" id="KW-0975">Bacterial flagellum</keyword>
<dbReference type="InterPro" id="IPR001492">
    <property type="entry name" value="Flagellin"/>
</dbReference>
<proteinExistence type="inferred from homology"/>
<keyword evidence="7" id="KW-0969">Cilium</keyword>
<comment type="similarity">
    <text evidence="3">Belongs to the bacterial flagellin family.</text>
</comment>
<dbReference type="Pfam" id="PF00700">
    <property type="entry name" value="Flagellin_C"/>
    <property type="match status" value="1"/>
</dbReference>
<feature type="domain" description="Flagellin N-terminal" evidence="5">
    <location>
        <begin position="16"/>
        <end position="140"/>
    </location>
</feature>
<evidence type="ECO:0000256" key="2">
    <source>
        <dbReference type="ARBA" id="ARBA00004613"/>
    </source>
</evidence>
<dbReference type="Pfam" id="PF00669">
    <property type="entry name" value="Flagellin_N"/>
    <property type="match status" value="1"/>
</dbReference>
<evidence type="ECO:0000256" key="4">
    <source>
        <dbReference type="ARBA" id="ARBA00023143"/>
    </source>
</evidence>
<evidence type="ECO:0000313" key="8">
    <source>
        <dbReference type="Proteomes" id="UP000604737"/>
    </source>
</evidence>
<name>A0ABQ3GVQ5_9NEIS</name>
<dbReference type="SUPFAM" id="SSF64518">
    <property type="entry name" value="Phase 1 flagellin"/>
    <property type="match status" value="1"/>
</dbReference>
<reference evidence="8" key="1">
    <citation type="journal article" date="2019" name="Int. J. Syst. Evol. Microbiol.">
        <title>The Global Catalogue of Microorganisms (GCM) 10K type strain sequencing project: providing services to taxonomists for standard genome sequencing and annotation.</title>
        <authorList>
            <consortium name="The Broad Institute Genomics Platform"/>
            <consortium name="The Broad Institute Genome Sequencing Center for Infectious Disease"/>
            <person name="Wu L."/>
            <person name="Ma J."/>
        </authorList>
    </citation>
    <scope>NUCLEOTIDE SEQUENCE [LARGE SCALE GENOMIC DNA]</scope>
    <source>
        <strain evidence="8">KCTC 23701</strain>
    </source>
</reference>
<accession>A0ABQ3GVQ5</accession>
<keyword evidence="7" id="KW-0966">Cell projection</keyword>
<feature type="domain" description="Flagellin C-terminal" evidence="6">
    <location>
        <begin position="355"/>
        <end position="436"/>
    </location>
</feature>
<evidence type="ECO:0000256" key="1">
    <source>
        <dbReference type="ARBA" id="ARBA00004365"/>
    </source>
</evidence>
<evidence type="ECO:0000313" key="7">
    <source>
        <dbReference type="EMBL" id="GHD57210.1"/>
    </source>
</evidence>
<evidence type="ECO:0000259" key="5">
    <source>
        <dbReference type="Pfam" id="PF00669"/>
    </source>
</evidence>
<comment type="subcellular location">
    <subcellularLocation>
        <location evidence="1">Bacterial flagellum</location>
    </subcellularLocation>
    <subcellularLocation>
        <location evidence="2">Secreted</location>
    </subcellularLocation>
</comment>
<dbReference type="InterPro" id="IPR013384">
    <property type="entry name" value="Flagell_FlgL"/>
</dbReference>